<accession>A0A399F6F3</accession>
<dbReference type="Gene3D" id="1.10.530.10">
    <property type="match status" value="1"/>
</dbReference>
<dbReference type="EMBL" id="QXDL01000002">
    <property type="protein sequence ID" value="RIH90839.1"/>
    <property type="molecule type" value="Genomic_DNA"/>
</dbReference>
<dbReference type="AlphaFoldDB" id="A0A399F6F3"/>
<feature type="region of interest" description="Disordered" evidence="1">
    <location>
        <begin position="442"/>
        <end position="469"/>
    </location>
</feature>
<evidence type="ECO:0000313" key="3">
    <source>
        <dbReference type="Proteomes" id="UP000265715"/>
    </source>
</evidence>
<reference evidence="2 3" key="1">
    <citation type="submission" date="2018-08" db="EMBL/GenBank/DDBJ databases">
        <title>Meiothermus terrae DSM 26712 genome sequencing project.</title>
        <authorList>
            <person name="Da Costa M.S."/>
            <person name="Albuquerque L."/>
            <person name="Raposo P."/>
            <person name="Froufe H.J.C."/>
            <person name="Barroso C.S."/>
            <person name="Egas C."/>
        </authorList>
    </citation>
    <scope>NUCLEOTIDE SEQUENCE [LARGE SCALE GENOMIC DNA]</scope>
    <source>
        <strain evidence="2 3">DSM 26712</strain>
    </source>
</reference>
<proteinExistence type="predicted"/>
<keyword evidence="3" id="KW-1185">Reference proteome</keyword>
<comment type="caution">
    <text evidence="2">The sequence shown here is derived from an EMBL/GenBank/DDBJ whole genome shotgun (WGS) entry which is preliminary data.</text>
</comment>
<protein>
    <submittedName>
        <fullName evidence="2">Uncharacterized protein</fullName>
    </submittedName>
</protein>
<dbReference type="InterPro" id="IPR023346">
    <property type="entry name" value="Lysozyme-like_dom_sf"/>
</dbReference>
<gene>
    <name evidence="2" type="ORF">Mterra_00062</name>
</gene>
<feature type="compositionally biased region" description="Basic and acidic residues" evidence="1">
    <location>
        <begin position="460"/>
        <end position="469"/>
    </location>
</feature>
<evidence type="ECO:0000313" key="2">
    <source>
        <dbReference type="EMBL" id="RIH90839.1"/>
    </source>
</evidence>
<sequence>MFKKADGTLLGNFSTPSGNGHFFGTLEADGTVEFTAKYDAGKFQGQTRQFRNGRLSFSPGGKPKTLEGEWLGKDQQGQDTAYRLTAVWAPSRILQPQASATSSWIVDAWKANVGARGIPTTFTPEVAQAILWAAGELGINPNDLAACIAFESSKSFSPSQPNLGGGSAVGLIQFTSESIKQMRAWLTTWASTRTLGKEIKADIQKYGWQVNKLSRESLMSMSLQEQIRYVVLHFKAHRLPAGADLAQIYKSIIAPFAPNDEALYTKIANPAKYAENQGLDLNKDGAISKSEAVRKIHNNNHVLQYFLPVGNHEILQAALESLSGDDTEKHGYYCQRWVKEVLKKTTHGEEFMRFHRGTAKESGLAFRSSPYWHEFDASKLQPGDIIFWLKGSFYTDSSGQQKEGGHVGIYIGGGKVASNNVIDWNKSGKKDARGLQAIEALEDKANGGPPDGFVRFSPQDLEREREADQ</sequence>
<name>A0A399F6F3_9DEIN</name>
<organism evidence="2 3">
    <name type="scientific">Calidithermus terrae</name>
    <dbReference type="NCBI Taxonomy" id="1408545"/>
    <lineage>
        <taxon>Bacteria</taxon>
        <taxon>Thermotogati</taxon>
        <taxon>Deinococcota</taxon>
        <taxon>Deinococci</taxon>
        <taxon>Thermales</taxon>
        <taxon>Thermaceae</taxon>
        <taxon>Calidithermus</taxon>
    </lineage>
</organism>
<dbReference type="Proteomes" id="UP000265715">
    <property type="component" value="Unassembled WGS sequence"/>
</dbReference>
<evidence type="ECO:0000256" key="1">
    <source>
        <dbReference type="SAM" id="MobiDB-lite"/>
    </source>
</evidence>
<dbReference type="Gene3D" id="3.90.1720.10">
    <property type="entry name" value="endopeptidase domain like (from Nostoc punctiforme)"/>
    <property type="match status" value="1"/>
</dbReference>
<dbReference type="SUPFAM" id="SSF53955">
    <property type="entry name" value="Lysozyme-like"/>
    <property type="match status" value="1"/>
</dbReference>
<dbReference type="OrthoDB" id="8093300at2"/>